<evidence type="ECO:0000256" key="9">
    <source>
        <dbReference type="ARBA" id="ARBA00022840"/>
    </source>
</evidence>
<evidence type="ECO:0000256" key="15">
    <source>
        <dbReference type="RuleBase" id="RU362081"/>
    </source>
</evidence>
<dbReference type="PATRIC" id="fig|1600.4.peg.1686"/>
<dbReference type="PANTHER" id="PTHR43520:SF8">
    <property type="entry name" value="P-TYPE CU(+) TRANSPORTER"/>
    <property type="match status" value="1"/>
</dbReference>
<feature type="transmembrane region" description="Helical" evidence="15">
    <location>
        <begin position="67"/>
        <end position="87"/>
    </location>
</feature>
<dbReference type="SUPFAM" id="SSF56784">
    <property type="entry name" value="HAD-like"/>
    <property type="match status" value="1"/>
</dbReference>
<dbReference type="PANTHER" id="PTHR43520">
    <property type="entry name" value="ATP7, ISOFORM B"/>
    <property type="match status" value="1"/>
</dbReference>
<dbReference type="InterPro" id="IPR001757">
    <property type="entry name" value="P_typ_ATPase"/>
</dbReference>
<dbReference type="STRING" id="1600.LBAT_1646"/>
<dbReference type="PRINTS" id="PR00119">
    <property type="entry name" value="CATATPASE"/>
</dbReference>
<evidence type="ECO:0000256" key="11">
    <source>
        <dbReference type="ARBA" id="ARBA00022989"/>
    </source>
</evidence>
<keyword evidence="7 15" id="KW-0547">Nucleotide-binding</keyword>
<dbReference type="GO" id="GO:0005524">
    <property type="term" value="F:ATP binding"/>
    <property type="evidence" value="ECO:0007669"/>
    <property type="project" value="UniProtKB-UniRule"/>
</dbReference>
<comment type="catalytic activity">
    <reaction evidence="14">
        <text>Cu(+)(in) + ATP + H2O = Cu(+)(out) + ADP + phosphate + H(+)</text>
        <dbReference type="Rhea" id="RHEA:25792"/>
        <dbReference type="ChEBI" id="CHEBI:15377"/>
        <dbReference type="ChEBI" id="CHEBI:15378"/>
        <dbReference type="ChEBI" id="CHEBI:30616"/>
        <dbReference type="ChEBI" id="CHEBI:43474"/>
        <dbReference type="ChEBI" id="CHEBI:49552"/>
        <dbReference type="ChEBI" id="CHEBI:456216"/>
        <dbReference type="EC" id="7.2.2.8"/>
    </reaction>
</comment>
<feature type="transmembrane region" description="Helical" evidence="15">
    <location>
        <begin position="274"/>
        <end position="300"/>
    </location>
</feature>
<evidence type="ECO:0000256" key="4">
    <source>
        <dbReference type="ARBA" id="ARBA00022475"/>
    </source>
</evidence>
<keyword evidence="9 15" id="KW-0067">ATP-binding</keyword>
<dbReference type="GO" id="GO:0043682">
    <property type="term" value="F:P-type divalent copper transporter activity"/>
    <property type="evidence" value="ECO:0007669"/>
    <property type="project" value="TreeGrafter"/>
</dbReference>
<name>A0A0D6A6G2_9LACO</name>
<dbReference type="InterPro" id="IPR023299">
    <property type="entry name" value="ATPase_P-typ_cyto_dom_N"/>
</dbReference>
<sequence>MKLSNIKRFWIALILSIPMIIQMLAMPFHWMMPGYNWIAFITTTVIMLISAAPYWKSAWAAFKKHNANMNTLVAVGTSVAYFYSIFAMFTNRAVYFESAAFVTIFVLLGDAMEEKMHSNASNALSKLINLQAKDADVLRNGEFVKLPLKEVHVGDILRVKPGEKIPVDGTITEGTTTIDESMVTGESMPVTKKKGDKVVGATINSNGTFTFKATKVGSNTMLSQIVELVKKAQTSHAPIQNLTDKISGFFVPAVLIIAIITFVIWYVFLNASLVNSILFAVSVIVIACPCALGLATPTALMVGTAKSAKMGVLIKNGEVLEKVTDIDTVVFDKTGTITIGKPKVTDIVGDSKRVLTVATSLEESSEHPLATAIVKKAKEEKIAPVKVDNFAAIEGKGVKANFNDHTALVGSNKLFANSNISREIQDEAEQLQNEAKTVIYVGLDQQVIGLIAIQDVPKPSAKAAIAELKKRGLKTVMLTGDNKNVAQAIGKQVGIDQIIAGVLPTDKADNIKKLQKAGNKVAFVGDGINDAPALSTADVGIAMGAGTDIAIESGGIVLVQNDLMGVVKALDISKKTFNRIKLNLFWALIYNLIGIPIAAGLFAGIGLQLSPELAGLAMAFSSVSVLTSSLLLNKAKIAGTSTQTA</sequence>
<evidence type="ECO:0000313" key="17">
    <source>
        <dbReference type="EMBL" id="BAQ58035.1"/>
    </source>
</evidence>
<keyword evidence="6 15" id="KW-0479">Metal-binding</keyword>
<feature type="transmembrane region" description="Helical" evidence="15">
    <location>
        <begin position="249"/>
        <end position="268"/>
    </location>
</feature>
<keyword evidence="10" id="KW-1278">Translocase</keyword>
<dbReference type="Gene3D" id="3.40.50.1000">
    <property type="entry name" value="HAD superfamily/HAD-like"/>
    <property type="match status" value="1"/>
</dbReference>
<keyword evidence="5 15" id="KW-0812">Transmembrane</keyword>
<feature type="transmembrane region" description="Helical" evidence="15">
    <location>
        <begin position="613"/>
        <end position="632"/>
    </location>
</feature>
<dbReference type="KEGG" id="lae:LBAT_1646"/>
<evidence type="ECO:0000256" key="12">
    <source>
        <dbReference type="ARBA" id="ARBA00023008"/>
    </source>
</evidence>
<dbReference type="Proteomes" id="UP000035709">
    <property type="component" value="Chromosome"/>
</dbReference>
<dbReference type="CDD" id="cd02094">
    <property type="entry name" value="P-type_ATPase_Cu-like"/>
    <property type="match status" value="1"/>
</dbReference>
<dbReference type="GO" id="GO:0005886">
    <property type="term" value="C:plasma membrane"/>
    <property type="evidence" value="ECO:0007669"/>
    <property type="project" value="UniProtKB-SubCell"/>
</dbReference>
<comment type="similarity">
    <text evidence="2 15">Belongs to the cation transport ATPase (P-type) (TC 3.A.3) family. Type IB subfamily.</text>
</comment>
<dbReference type="InterPro" id="IPR044492">
    <property type="entry name" value="P_typ_ATPase_HD_dom"/>
</dbReference>
<dbReference type="GO" id="GO:0055070">
    <property type="term" value="P:copper ion homeostasis"/>
    <property type="evidence" value="ECO:0007669"/>
    <property type="project" value="TreeGrafter"/>
</dbReference>
<dbReference type="InterPro" id="IPR023214">
    <property type="entry name" value="HAD_sf"/>
</dbReference>
<keyword evidence="13 15" id="KW-0472">Membrane</keyword>
<dbReference type="InterPro" id="IPR027256">
    <property type="entry name" value="P-typ_ATPase_IB"/>
</dbReference>
<dbReference type="SUPFAM" id="SSF81665">
    <property type="entry name" value="Calcium ATPase, transmembrane domain M"/>
    <property type="match status" value="1"/>
</dbReference>
<dbReference type="InterPro" id="IPR059000">
    <property type="entry name" value="ATPase_P-type_domA"/>
</dbReference>
<gene>
    <name evidence="17" type="ORF">LBAT_1646</name>
</gene>
<dbReference type="Gene3D" id="2.70.150.10">
    <property type="entry name" value="Calcium-transporting ATPase, cytoplasmic transduction domain A"/>
    <property type="match status" value="1"/>
</dbReference>
<feature type="domain" description="P-type ATPase A" evidence="16">
    <location>
        <begin position="130"/>
        <end position="230"/>
    </location>
</feature>
<feature type="transmembrane region" description="Helical" evidence="15">
    <location>
        <begin position="93"/>
        <end position="112"/>
    </location>
</feature>
<dbReference type="GO" id="GO:0140581">
    <property type="term" value="F:P-type monovalent copper transporter activity"/>
    <property type="evidence" value="ECO:0007669"/>
    <property type="project" value="UniProtKB-EC"/>
</dbReference>
<keyword evidence="4 15" id="KW-1003">Cell membrane</keyword>
<dbReference type="InterPro" id="IPR023298">
    <property type="entry name" value="ATPase_P-typ_TM_dom_sf"/>
</dbReference>
<evidence type="ECO:0000256" key="13">
    <source>
        <dbReference type="ARBA" id="ARBA00023136"/>
    </source>
</evidence>
<evidence type="ECO:0000256" key="2">
    <source>
        <dbReference type="ARBA" id="ARBA00006024"/>
    </source>
</evidence>
<dbReference type="NCBIfam" id="TIGR01525">
    <property type="entry name" value="ATPase-IB_hvy"/>
    <property type="match status" value="1"/>
</dbReference>
<dbReference type="PROSITE" id="PS01229">
    <property type="entry name" value="COF_2"/>
    <property type="match status" value="1"/>
</dbReference>
<proteinExistence type="inferred from homology"/>
<keyword evidence="8" id="KW-0813">Transport</keyword>
<dbReference type="FunFam" id="2.70.150.10:FF:000020">
    <property type="entry name" value="Copper-exporting P-type ATPase A"/>
    <property type="match status" value="1"/>
</dbReference>
<comment type="subcellular location">
    <subcellularLocation>
        <location evidence="1">Cell membrane</location>
        <topology evidence="1">Multi-pass membrane protein</topology>
    </subcellularLocation>
</comment>
<dbReference type="NCBIfam" id="TIGR01494">
    <property type="entry name" value="ATPase_P-type"/>
    <property type="match status" value="1"/>
</dbReference>
<keyword evidence="18" id="KW-1185">Reference proteome</keyword>
<feature type="transmembrane region" description="Helical" evidence="15">
    <location>
        <begin position="584"/>
        <end position="607"/>
    </location>
</feature>
<dbReference type="Pfam" id="PF00122">
    <property type="entry name" value="E1-E2_ATPase"/>
    <property type="match status" value="1"/>
</dbReference>
<evidence type="ECO:0000256" key="8">
    <source>
        <dbReference type="ARBA" id="ARBA00022796"/>
    </source>
</evidence>
<accession>A0A0D6A6G2</accession>
<dbReference type="SUPFAM" id="SSF81653">
    <property type="entry name" value="Calcium ATPase, transduction domain A"/>
    <property type="match status" value="1"/>
</dbReference>
<feature type="transmembrane region" description="Helical" evidence="15">
    <location>
        <begin position="37"/>
        <end position="55"/>
    </location>
</feature>
<dbReference type="EMBL" id="AP014808">
    <property type="protein sequence ID" value="BAQ58035.1"/>
    <property type="molecule type" value="Genomic_DNA"/>
</dbReference>
<dbReference type="PRINTS" id="PR00943">
    <property type="entry name" value="CUATPASE"/>
</dbReference>
<protein>
    <recommendedName>
        <fullName evidence="3">P-type Cu(+) transporter</fullName>
        <ecNumber evidence="3">7.2.2.8</ecNumber>
    </recommendedName>
</protein>
<evidence type="ECO:0000256" key="1">
    <source>
        <dbReference type="ARBA" id="ARBA00004651"/>
    </source>
</evidence>
<organism evidence="17 18">
    <name type="scientific">Lactobacillus acetotolerans</name>
    <dbReference type="NCBI Taxonomy" id="1600"/>
    <lineage>
        <taxon>Bacteria</taxon>
        <taxon>Bacillati</taxon>
        <taxon>Bacillota</taxon>
        <taxon>Bacilli</taxon>
        <taxon>Lactobacillales</taxon>
        <taxon>Lactobacillaceae</taxon>
        <taxon>Lactobacillus</taxon>
    </lineage>
</organism>
<keyword evidence="11 15" id="KW-1133">Transmembrane helix</keyword>
<dbReference type="PROSITE" id="PS00154">
    <property type="entry name" value="ATPASE_E1_E2"/>
    <property type="match status" value="1"/>
</dbReference>
<evidence type="ECO:0000256" key="7">
    <source>
        <dbReference type="ARBA" id="ARBA00022741"/>
    </source>
</evidence>
<evidence type="ECO:0000256" key="5">
    <source>
        <dbReference type="ARBA" id="ARBA00022692"/>
    </source>
</evidence>
<dbReference type="Pfam" id="PF00702">
    <property type="entry name" value="Hydrolase"/>
    <property type="match status" value="1"/>
</dbReference>
<feature type="transmembrane region" description="Helical" evidence="15">
    <location>
        <begin position="9"/>
        <end position="31"/>
    </location>
</feature>
<dbReference type="InterPro" id="IPR036412">
    <property type="entry name" value="HAD-like_sf"/>
</dbReference>
<dbReference type="EC" id="7.2.2.8" evidence="3"/>
<evidence type="ECO:0000259" key="16">
    <source>
        <dbReference type="Pfam" id="PF00122"/>
    </source>
</evidence>
<evidence type="ECO:0000256" key="10">
    <source>
        <dbReference type="ARBA" id="ARBA00022967"/>
    </source>
</evidence>
<dbReference type="OrthoDB" id="9813266at2"/>
<dbReference type="GO" id="GO:0016887">
    <property type="term" value="F:ATP hydrolysis activity"/>
    <property type="evidence" value="ECO:0007669"/>
    <property type="project" value="InterPro"/>
</dbReference>
<dbReference type="NCBIfam" id="TIGR01511">
    <property type="entry name" value="ATPase-IB1_Cu"/>
    <property type="match status" value="1"/>
</dbReference>
<dbReference type="SFLD" id="SFLDS00003">
    <property type="entry name" value="Haloacid_Dehalogenase"/>
    <property type="match status" value="1"/>
</dbReference>
<evidence type="ECO:0000256" key="14">
    <source>
        <dbReference type="ARBA" id="ARBA00049289"/>
    </source>
</evidence>
<dbReference type="SFLD" id="SFLDG00002">
    <property type="entry name" value="C1.7:_P-type_atpase_like"/>
    <property type="match status" value="1"/>
</dbReference>
<dbReference type="SFLD" id="SFLDF00027">
    <property type="entry name" value="p-type_atpase"/>
    <property type="match status" value="1"/>
</dbReference>
<dbReference type="RefSeq" id="WP_060459865.1">
    <property type="nucleotide sequence ID" value="NZ_AP014808.1"/>
</dbReference>
<evidence type="ECO:0000313" key="18">
    <source>
        <dbReference type="Proteomes" id="UP000035709"/>
    </source>
</evidence>
<evidence type="ECO:0000256" key="3">
    <source>
        <dbReference type="ARBA" id="ARBA00012517"/>
    </source>
</evidence>
<keyword evidence="8" id="KW-0406">Ion transport</keyword>
<dbReference type="GO" id="GO:0005507">
    <property type="term" value="F:copper ion binding"/>
    <property type="evidence" value="ECO:0007669"/>
    <property type="project" value="TreeGrafter"/>
</dbReference>
<dbReference type="InterPro" id="IPR008250">
    <property type="entry name" value="ATPase_P-typ_transduc_dom_A_sf"/>
</dbReference>
<dbReference type="AlphaFoldDB" id="A0A0D6A6G2"/>
<dbReference type="InterPro" id="IPR018303">
    <property type="entry name" value="ATPase_P-typ_P_site"/>
</dbReference>
<keyword evidence="12" id="KW-0186">Copper</keyword>
<dbReference type="Gene3D" id="3.40.1110.10">
    <property type="entry name" value="Calcium-transporting ATPase, cytoplasmic domain N"/>
    <property type="match status" value="1"/>
</dbReference>
<keyword evidence="8" id="KW-0187">Copper transport</keyword>
<reference evidence="17 18" key="1">
    <citation type="submission" date="2015-03" db="EMBL/GenBank/DDBJ databases">
        <title>Complete genome sequence of Lactobacillus acetotolerans NBRC 13120.</title>
        <authorList>
            <person name="Toh H."/>
            <person name="Morita H."/>
            <person name="Fujita N."/>
        </authorList>
    </citation>
    <scope>NUCLEOTIDE SEQUENCE [LARGE SCALE GENOMIC DNA]</scope>
    <source>
        <strain evidence="17 18">NBRC 13120</strain>
    </source>
</reference>
<evidence type="ECO:0000256" key="6">
    <source>
        <dbReference type="ARBA" id="ARBA00022723"/>
    </source>
</evidence>